<reference evidence="2 3" key="1">
    <citation type="journal article" date="2019" name="Commun. Biol.">
        <title>The bagworm genome reveals a unique fibroin gene that provides high tensile strength.</title>
        <authorList>
            <person name="Kono N."/>
            <person name="Nakamura H."/>
            <person name="Ohtoshi R."/>
            <person name="Tomita M."/>
            <person name="Numata K."/>
            <person name="Arakawa K."/>
        </authorList>
    </citation>
    <scope>NUCLEOTIDE SEQUENCE [LARGE SCALE GENOMIC DNA]</scope>
</reference>
<keyword evidence="3" id="KW-1185">Reference proteome</keyword>
<dbReference type="EMBL" id="BGZK01001409">
    <property type="protein sequence ID" value="GBP79309.1"/>
    <property type="molecule type" value="Genomic_DNA"/>
</dbReference>
<dbReference type="AlphaFoldDB" id="A0A4C1YXD0"/>
<accession>A0A4C1YXD0</accession>
<comment type="caution">
    <text evidence="2">The sequence shown here is derived from an EMBL/GenBank/DDBJ whole genome shotgun (WGS) entry which is preliminary data.</text>
</comment>
<feature type="region of interest" description="Disordered" evidence="1">
    <location>
        <begin position="67"/>
        <end position="114"/>
    </location>
</feature>
<dbReference type="Proteomes" id="UP000299102">
    <property type="component" value="Unassembled WGS sequence"/>
</dbReference>
<gene>
    <name evidence="2" type="ORF">EVAR_55367_1</name>
</gene>
<proteinExistence type="predicted"/>
<sequence>MSDISFYRPPRHGAAAPAHFRFASIAADIAALCKSLHFSNSAVERVAAASSARGNIARFTIAIAGVGPSRPGPPPAEADLYLPHPGRRVRHYGPGAATAESAARSSQSSSWDNA</sequence>
<organism evidence="2 3">
    <name type="scientific">Eumeta variegata</name>
    <name type="common">Bagworm moth</name>
    <name type="synonym">Eumeta japonica</name>
    <dbReference type="NCBI Taxonomy" id="151549"/>
    <lineage>
        <taxon>Eukaryota</taxon>
        <taxon>Metazoa</taxon>
        <taxon>Ecdysozoa</taxon>
        <taxon>Arthropoda</taxon>
        <taxon>Hexapoda</taxon>
        <taxon>Insecta</taxon>
        <taxon>Pterygota</taxon>
        <taxon>Neoptera</taxon>
        <taxon>Endopterygota</taxon>
        <taxon>Lepidoptera</taxon>
        <taxon>Glossata</taxon>
        <taxon>Ditrysia</taxon>
        <taxon>Tineoidea</taxon>
        <taxon>Psychidae</taxon>
        <taxon>Oiketicinae</taxon>
        <taxon>Eumeta</taxon>
    </lineage>
</organism>
<evidence type="ECO:0000313" key="2">
    <source>
        <dbReference type="EMBL" id="GBP79309.1"/>
    </source>
</evidence>
<feature type="compositionally biased region" description="Low complexity" evidence="1">
    <location>
        <begin position="96"/>
        <end position="114"/>
    </location>
</feature>
<evidence type="ECO:0000313" key="3">
    <source>
        <dbReference type="Proteomes" id="UP000299102"/>
    </source>
</evidence>
<protein>
    <submittedName>
        <fullName evidence="2">Uncharacterized protein</fullName>
    </submittedName>
</protein>
<evidence type="ECO:0000256" key="1">
    <source>
        <dbReference type="SAM" id="MobiDB-lite"/>
    </source>
</evidence>
<name>A0A4C1YXD0_EUMVA</name>